<comment type="caution">
    <text evidence="2">The sequence shown here is derived from an EMBL/GenBank/DDBJ whole genome shotgun (WGS) entry which is preliminary data.</text>
</comment>
<evidence type="ECO:0000313" key="2">
    <source>
        <dbReference type="EMBL" id="KAL1592869.1"/>
    </source>
</evidence>
<protein>
    <submittedName>
        <fullName evidence="2">Uncharacterized protein</fullName>
    </submittedName>
</protein>
<gene>
    <name evidence="2" type="ORF">SLS60_011286</name>
</gene>
<dbReference type="EMBL" id="JAKJXO020000020">
    <property type="protein sequence ID" value="KAL1592869.1"/>
    <property type="molecule type" value="Genomic_DNA"/>
</dbReference>
<proteinExistence type="predicted"/>
<dbReference type="Proteomes" id="UP001521785">
    <property type="component" value="Unassembled WGS sequence"/>
</dbReference>
<reference evidence="2 3" key="1">
    <citation type="submission" date="2024-02" db="EMBL/GenBank/DDBJ databases">
        <title>De novo assembly and annotation of 12 fungi associated with fruit tree decline syndrome in Ontario, Canada.</title>
        <authorList>
            <person name="Sulman M."/>
            <person name="Ellouze W."/>
            <person name="Ilyukhin E."/>
        </authorList>
    </citation>
    <scope>NUCLEOTIDE SEQUENCE [LARGE SCALE GENOMIC DNA]</scope>
    <source>
        <strain evidence="2 3">M42-189</strain>
    </source>
</reference>
<keyword evidence="1" id="KW-0175">Coiled coil</keyword>
<sequence>MSISEKLRLLESLFDSRITILEKKTAAHGAHLDAHKALIAIVHKERVDVESPVLVLGKVTVNDDIFGAQIEALKGEIAAASANVAALQKEHQLLLEQIKEVETWLEEQDIGWRRVTAR</sequence>
<organism evidence="2 3">
    <name type="scientific">Paraconiothyrium brasiliense</name>
    <dbReference type="NCBI Taxonomy" id="300254"/>
    <lineage>
        <taxon>Eukaryota</taxon>
        <taxon>Fungi</taxon>
        <taxon>Dikarya</taxon>
        <taxon>Ascomycota</taxon>
        <taxon>Pezizomycotina</taxon>
        <taxon>Dothideomycetes</taxon>
        <taxon>Pleosporomycetidae</taxon>
        <taxon>Pleosporales</taxon>
        <taxon>Massarineae</taxon>
        <taxon>Didymosphaeriaceae</taxon>
        <taxon>Paraconiothyrium</taxon>
    </lineage>
</organism>
<name>A0ABR3QL37_9PLEO</name>
<evidence type="ECO:0000256" key="1">
    <source>
        <dbReference type="SAM" id="Coils"/>
    </source>
</evidence>
<feature type="coiled-coil region" evidence="1">
    <location>
        <begin position="70"/>
        <end position="97"/>
    </location>
</feature>
<keyword evidence="3" id="KW-1185">Reference proteome</keyword>
<accession>A0ABR3QL37</accession>
<evidence type="ECO:0000313" key="3">
    <source>
        <dbReference type="Proteomes" id="UP001521785"/>
    </source>
</evidence>